<dbReference type="PRINTS" id="PR00929">
    <property type="entry name" value="ATHOOK"/>
</dbReference>
<dbReference type="GO" id="GO:0003677">
    <property type="term" value="F:DNA binding"/>
    <property type="evidence" value="ECO:0007669"/>
    <property type="project" value="InterPro"/>
</dbReference>
<evidence type="ECO:0000313" key="3">
    <source>
        <dbReference type="Proteomes" id="UP000469558"/>
    </source>
</evidence>
<feature type="compositionally biased region" description="Basic and acidic residues" evidence="1">
    <location>
        <begin position="181"/>
        <end position="200"/>
    </location>
</feature>
<evidence type="ECO:0000313" key="2">
    <source>
        <dbReference type="EMBL" id="TVY60862.1"/>
    </source>
</evidence>
<dbReference type="Pfam" id="PF02178">
    <property type="entry name" value="AT_hook"/>
    <property type="match status" value="2"/>
</dbReference>
<name>A0A8T9BYL1_9HELO</name>
<evidence type="ECO:0000256" key="1">
    <source>
        <dbReference type="SAM" id="MobiDB-lite"/>
    </source>
</evidence>
<accession>A0A8T9BYL1</accession>
<gene>
    <name evidence="2" type="ORF">LSUE1_G008313</name>
</gene>
<keyword evidence="3" id="KW-1185">Reference proteome</keyword>
<dbReference type="Gene3D" id="3.90.530.10">
    <property type="entry name" value="XPA C-terminal domain"/>
    <property type="match status" value="1"/>
</dbReference>
<organism evidence="2 3">
    <name type="scientific">Lachnellula suecica</name>
    <dbReference type="NCBI Taxonomy" id="602035"/>
    <lineage>
        <taxon>Eukaryota</taxon>
        <taxon>Fungi</taxon>
        <taxon>Dikarya</taxon>
        <taxon>Ascomycota</taxon>
        <taxon>Pezizomycotina</taxon>
        <taxon>Leotiomycetes</taxon>
        <taxon>Helotiales</taxon>
        <taxon>Lachnaceae</taxon>
        <taxon>Lachnellula</taxon>
    </lineage>
</organism>
<dbReference type="Proteomes" id="UP000469558">
    <property type="component" value="Unassembled WGS sequence"/>
</dbReference>
<dbReference type="OrthoDB" id="3559688at2759"/>
<dbReference type="EMBL" id="QGMK01002066">
    <property type="protein sequence ID" value="TVY60862.1"/>
    <property type="molecule type" value="Genomic_DNA"/>
</dbReference>
<reference evidence="2 3" key="1">
    <citation type="submission" date="2018-05" db="EMBL/GenBank/DDBJ databases">
        <title>Genome sequencing and assembly of the regulated plant pathogen Lachnellula willkommii and related sister species for the development of diagnostic species identification markers.</title>
        <authorList>
            <person name="Giroux E."/>
            <person name="Bilodeau G."/>
        </authorList>
    </citation>
    <scope>NUCLEOTIDE SEQUENCE [LARGE SCALE GENOMIC DNA]</scope>
    <source>
        <strain evidence="2 3">CBS 268.59</strain>
    </source>
</reference>
<comment type="caution">
    <text evidence="2">The sequence shown here is derived from an EMBL/GenBank/DDBJ whole genome shotgun (WGS) entry which is preliminary data.</text>
</comment>
<sequence>MKVFLQEMKVEKYFYSRSDRYKLPPYYKSYADLEILTNRAPLKTGTCDTCSAEKVKLRPNPFTEKQQCEECRNAAIIGVTDLKTKHKLKEEDLEGLTMVTEPQLAHLGGPDRRWYLVEEVEKRAEEKREEEETADKENGDVKKKPAKVVKRKKDEGAEAEDTADPPAKRGRGRPPKAGGKAKPEAKAKTTVAKVDEDGNPKRGRGRPPKAKVAEA</sequence>
<dbReference type="InterPro" id="IPR037129">
    <property type="entry name" value="XPA_sf"/>
</dbReference>
<protein>
    <submittedName>
        <fullName evidence="2">Uncharacterized protein</fullName>
    </submittedName>
</protein>
<dbReference type="AlphaFoldDB" id="A0A8T9BYL1"/>
<dbReference type="InterPro" id="IPR017956">
    <property type="entry name" value="AT_hook_DNA-bd_motif"/>
</dbReference>
<dbReference type="SMART" id="SM00384">
    <property type="entry name" value="AT_hook"/>
    <property type="match status" value="2"/>
</dbReference>
<proteinExistence type="predicted"/>
<feature type="region of interest" description="Disordered" evidence="1">
    <location>
        <begin position="124"/>
        <end position="215"/>
    </location>
</feature>